<sequence>MRYYFYKGPINLKERYPELVTSSTFIYPVEEVTYYVLYQGKREGVVKYEGRWHSVNGNEDVDALIQRERPKVFYMTMVSDNMWKPTTKIKEKQWLSIMVDKGKIIGSYDGYVHTDSLGRRFSSESFISISPQYQGKGLCREFALFTYERLLSVCNVDYIALVVASTIGAGACRCYMRAAKDLGLYTFASTTLGKAKTYLYREVEDCSLQDLDFLVFSFLPAMDDVMTESID</sequence>
<evidence type="ECO:0000313" key="1">
    <source>
        <dbReference type="EMBL" id="QIN54270.1"/>
    </source>
</evidence>
<evidence type="ECO:0000313" key="2">
    <source>
        <dbReference type="Proteomes" id="UP001224087"/>
    </source>
</evidence>
<organism evidence="1 2">
    <name type="scientific">Cedratvirus kamchatka</name>
    <dbReference type="NCBI Taxonomy" id="2716914"/>
    <lineage>
        <taxon>Viruses</taxon>
        <taxon>Pithoviruses</taxon>
        <taxon>Orthocedratvirinae</taxon>
        <taxon>Alphacedratvirus</taxon>
        <taxon>Alphacedratvirus rossiense</taxon>
    </lineage>
</organism>
<dbReference type="SUPFAM" id="SSF55729">
    <property type="entry name" value="Acyl-CoA N-acyltransferases (Nat)"/>
    <property type="match status" value="1"/>
</dbReference>
<keyword evidence="2" id="KW-1185">Reference proteome</keyword>
<protein>
    <submittedName>
        <fullName evidence="1">Acyl-CoA N-acetyltransferase</fullName>
    </submittedName>
</protein>
<proteinExistence type="predicted"/>
<dbReference type="Proteomes" id="UP001224087">
    <property type="component" value="Segment"/>
</dbReference>
<dbReference type="EMBL" id="MN873693">
    <property type="protein sequence ID" value="QIN54270.1"/>
    <property type="molecule type" value="Genomic_DNA"/>
</dbReference>
<accession>A0A6G8MXT2</accession>
<name>A0A6G8MXT2_9VIRU</name>
<gene>
    <name evidence="1" type="primary">ck145</name>
</gene>
<reference evidence="1" key="1">
    <citation type="submission" date="2019-12" db="EMBL/GenBank/DDBJ databases">
        <title>The DNA Methylation Landscape of Giant Viruses.</title>
        <authorList>
            <person name="Jeudy S."/>
            <person name="Rigou S."/>
            <person name="Alempic J.-M."/>
            <person name="Claverie J.-M."/>
            <person name="Abergel C."/>
            <person name="Legendre M."/>
        </authorList>
    </citation>
    <scope>NUCLEOTIDE SEQUENCE</scope>
    <source>
        <strain evidence="1">P4</strain>
    </source>
</reference>
<dbReference type="InterPro" id="IPR016181">
    <property type="entry name" value="Acyl_CoA_acyltransferase"/>
</dbReference>